<dbReference type="PRINTS" id="PR01232">
    <property type="entry name" value="NAHCO3TRSPRT"/>
</dbReference>
<dbReference type="Gene3D" id="1.10.287.570">
    <property type="entry name" value="Helical hairpin bin"/>
    <property type="match status" value="1"/>
</dbReference>
<keyword evidence="5 9" id="KW-0812">Transmembrane</keyword>
<dbReference type="InterPro" id="IPR003024">
    <property type="entry name" value="Na/HCO3_transpt"/>
</dbReference>
<proteinExistence type="inferred from homology"/>
<evidence type="ECO:0000256" key="5">
    <source>
        <dbReference type="ARBA" id="ARBA00022692"/>
    </source>
</evidence>
<dbReference type="Gene3D" id="3.40.930.10">
    <property type="entry name" value="Mannitol-specific EII, Chain A"/>
    <property type="match status" value="1"/>
</dbReference>
<reference evidence="13 14" key="1">
    <citation type="journal article" date="2018" name="Nat. Ecol. Evol.">
        <title>Genomic signatures of mitonuclear coevolution across populations of Tigriopus californicus.</title>
        <authorList>
            <person name="Barreto F.S."/>
            <person name="Watson E.T."/>
            <person name="Lima T.G."/>
            <person name="Willett C.S."/>
            <person name="Edmands S."/>
            <person name="Li W."/>
            <person name="Burton R.S."/>
        </authorList>
    </citation>
    <scope>NUCLEOTIDE SEQUENCE [LARGE SCALE GENOMIC DNA]</scope>
    <source>
        <strain evidence="13 14">San Diego</strain>
    </source>
</reference>
<dbReference type="GO" id="GO:0016323">
    <property type="term" value="C:basolateral plasma membrane"/>
    <property type="evidence" value="ECO:0007669"/>
    <property type="project" value="UniProtKB-SubCell"/>
</dbReference>
<feature type="region of interest" description="Disordered" evidence="10">
    <location>
        <begin position="1037"/>
        <end position="1102"/>
    </location>
</feature>
<evidence type="ECO:0000256" key="1">
    <source>
        <dbReference type="ARBA" id="ARBA00004554"/>
    </source>
</evidence>
<accession>A0A553P288</accession>
<evidence type="ECO:0000256" key="7">
    <source>
        <dbReference type="ARBA" id="ARBA00023065"/>
    </source>
</evidence>
<feature type="compositionally biased region" description="Basic and acidic residues" evidence="10">
    <location>
        <begin position="1088"/>
        <end position="1102"/>
    </location>
</feature>
<feature type="transmembrane region" description="Helical" evidence="9">
    <location>
        <begin position="715"/>
        <end position="733"/>
    </location>
</feature>
<dbReference type="PANTHER" id="PTHR11453:SF36">
    <property type="entry name" value="ANION EXCHANGE PROTEIN"/>
    <property type="match status" value="1"/>
</dbReference>
<evidence type="ECO:0000259" key="12">
    <source>
        <dbReference type="Pfam" id="PF07565"/>
    </source>
</evidence>
<feature type="domain" description="Bicarbonate transporter-like transmembrane" evidence="11">
    <location>
        <begin position="451"/>
        <end position="1035"/>
    </location>
</feature>
<feature type="transmembrane region" description="Helical" evidence="9">
    <location>
        <begin position="598"/>
        <end position="615"/>
    </location>
</feature>
<keyword evidence="8 9" id="KW-0472">Membrane</keyword>
<organism evidence="13 14">
    <name type="scientific">Tigriopus californicus</name>
    <name type="common">Marine copepod</name>
    <dbReference type="NCBI Taxonomy" id="6832"/>
    <lineage>
        <taxon>Eukaryota</taxon>
        <taxon>Metazoa</taxon>
        <taxon>Ecdysozoa</taxon>
        <taxon>Arthropoda</taxon>
        <taxon>Crustacea</taxon>
        <taxon>Multicrustacea</taxon>
        <taxon>Hexanauplia</taxon>
        <taxon>Copepoda</taxon>
        <taxon>Harpacticoida</taxon>
        <taxon>Harpacticidae</taxon>
        <taxon>Tigriopus</taxon>
    </lineage>
</organism>
<evidence type="ECO:0000256" key="4">
    <source>
        <dbReference type="ARBA" id="ARBA00022475"/>
    </source>
</evidence>
<dbReference type="FunFam" id="1.10.287.570:FF:000001">
    <property type="entry name" value="Anion exchange protein"/>
    <property type="match status" value="1"/>
</dbReference>
<gene>
    <name evidence="13" type="ORF">TCAL_05305</name>
</gene>
<keyword evidence="14" id="KW-1185">Reference proteome</keyword>
<feature type="compositionally biased region" description="Basic and acidic residues" evidence="10">
    <location>
        <begin position="220"/>
        <end position="229"/>
    </location>
</feature>
<comment type="caution">
    <text evidence="13">The sequence shown here is derived from an EMBL/GenBank/DDBJ whole genome shotgun (WGS) entry which is preliminary data.</text>
</comment>
<keyword evidence="3 9" id="KW-0813">Transport</keyword>
<feature type="transmembrane region" description="Helical" evidence="9">
    <location>
        <begin position="803"/>
        <end position="823"/>
    </location>
</feature>
<dbReference type="InterPro" id="IPR016152">
    <property type="entry name" value="PTrfase/Anion_transptr"/>
</dbReference>
<feature type="compositionally biased region" description="Polar residues" evidence="10">
    <location>
        <begin position="387"/>
        <end position="397"/>
    </location>
</feature>
<evidence type="ECO:0000256" key="2">
    <source>
        <dbReference type="ARBA" id="ARBA00010993"/>
    </source>
</evidence>
<dbReference type="STRING" id="6832.A0A553P288"/>
<evidence type="ECO:0000256" key="3">
    <source>
        <dbReference type="ARBA" id="ARBA00022448"/>
    </source>
</evidence>
<comment type="similarity">
    <text evidence="2 9">Belongs to the anion exchanger (TC 2.A.31) family.</text>
</comment>
<feature type="region of interest" description="Disordered" evidence="10">
    <location>
        <begin position="157"/>
        <end position="230"/>
    </location>
</feature>
<keyword evidence="6 9" id="KW-1133">Transmembrane helix</keyword>
<dbReference type="Pfam" id="PF07565">
    <property type="entry name" value="Band_3_cyto"/>
    <property type="match status" value="1"/>
</dbReference>
<dbReference type="InterPro" id="IPR013769">
    <property type="entry name" value="Band3_cytoplasmic_dom"/>
</dbReference>
<dbReference type="NCBIfam" id="TIGR00834">
    <property type="entry name" value="ae"/>
    <property type="match status" value="1"/>
</dbReference>
<evidence type="ECO:0000256" key="9">
    <source>
        <dbReference type="RuleBase" id="RU362035"/>
    </source>
</evidence>
<comment type="caution">
    <text evidence="9">Lacks conserved residue(s) required for the propagation of feature annotation.</text>
</comment>
<keyword evidence="4" id="KW-1003">Cell membrane</keyword>
<feature type="compositionally biased region" description="Low complexity" evidence="10">
    <location>
        <begin position="157"/>
        <end position="170"/>
    </location>
</feature>
<feature type="compositionally biased region" description="Polar residues" evidence="10">
    <location>
        <begin position="171"/>
        <end position="182"/>
    </location>
</feature>
<feature type="transmembrane region" description="Helical" evidence="9">
    <location>
        <begin position="929"/>
        <end position="948"/>
    </location>
</feature>
<dbReference type="InterPro" id="IPR003020">
    <property type="entry name" value="HCO3_transpt_euk"/>
</dbReference>
<dbReference type="AlphaFoldDB" id="A0A553P288"/>
<evidence type="ECO:0000259" key="11">
    <source>
        <dbReference type="Pfam" id="PF00955"/>
    </source>
</evidence>
<name>A0A553P288_TIGCA</name>
<feature type="domain" description="Band 3 cytoplasmic" evidence="12">
    <location>
        <begin position="35"/>
        <end position="352"/>
    </location>
</feature>
<dbReference type="EMBL" id="VCGU01000008">
    <property type="protein sequence ID" value="TRY71811.1"/>
    <property type="molecule type" value="Genomic_DNA"/>
</dbReference>
<feature type="region of interest" description="Disordered" evidence="10">
    <location>
        <begin position="1"/>
        <end position="28"/>
    </location>
</feature>
<feature type="compositionally biased region" description="Polar residues" evidence="10">
    <location>
        <begin position="196"/>
        <end position="207"/>
    </location>
</feature>
<evidence type="ECO:0000256" key="8">
    <source>
        <dbReference type="ARBA" id="ARBA00023136"/>
    </source>
</evidence>
<dbReference type="Proteomes" id="UP000318571">
    <property type="component" value="Chromosome 7"/>
</dbReference>
<feature type="transmembrane region" description="Helical" evidence="9">
    <location>
        <begin position="753"/>
        <end position="769"/>
    </location>
</feature>
<feature type="transmembrane region" description="Helical" evidence="9">
    <location>
        <begin position="565"/>
        <end position="586"/>
    </location>
</feature>
<feature type="transmembrane region" description="Helical" evidence="9">
    <location>
        <begin position="844"/>
        <end position="877"/>
    </location>
</feature>
<dbReference type="InterPro" id="IPR011531">
    <property type="entry name" value="HCO3_transpt-like_TM_dom"/>
</dbReference>
<comment type="subcellular location">
    <subcellularLocation>
        <location evidence="1">Basolateral cell membrane</location>
        <topology evidence="1">Multi-pass membrane protein</topology>
    </subcellularLocation>
    <subcellularLocation>
        <location evidence="9">Membrane</location>
        <topology evidence="9">Multi-pass membrane protein</topology>
    </subcellularLocation>
</comment>
<dbReference type="GO" id="GO:0051453">
    <property type="term" value="P:regulation of intracellular pH"/>
    <property type="evidence" value="ECO:0007669"/>
    <property type="project" value="TreeGrafter"/>
</dbReference>
<feature type="region of interest" description="Disordered" evidence="10">
    <location>
        <begin position="355"/>
        <end position="419"/>
    </location>
</feature>
<dbReference type="GO" id="GO:0005452">
    <property type="term" value="F:solute:inorganic anion antiporter activity"/>
    <property type="evidence" value="ECO:0007669"/>
    <property type="project" value="InterPro"/>
</dbReference>
<evidence type="ECO:0000313" key="14">
    <source>
        <dbReference type="Proteomes" id="UP000318571"/>
    </source>
</evidence>
<feature type="transmembrane region" description="Helical" evidence="9">
    <location>
        <begin position="484"/>
        <end position="504"/>
    </location>
</feature>
<keyword evidence="7 9" id="KW-0406">Ion transport</keyword>
<dbReference type="GO" id="GO:0008510">
    <property type="term" value="F:sodium:bicarbonate symporter activity"/>
    <property type="evidence" value="ECO:0007669"/>
    <property type="project" value="TreeGrafter"/>
</dbReference>
<feature type="compositionally biased region" description="Polar residues" evidence="10">
    <location>
        <begin position="1067"/>
        <end position="1079"/>
    </location>
</feature>
<dbReference type="SUPFAM" id="SSF55804">
    <property type="entry name" value="Phoshotransferase/anion transport protein"/>
    <property type="match status" value="1"/>
</dbReference>
<feature type="compositionally biased region" description="Polar residues" evidence="10">
    <location>
        <begin position="371"/>
        <end position="380"/>
    </location>
</feature>
<dbReference type="Pfam" id="PF00955">
    <property type="entry name" value="HCO3_cotransp"/>
    <property type="match status" value="1"/>
</dbReference>
<evidence type="ECO:0000256" key="6">
    <source>
        <dbReference type="ARBA" id="ARBA00022989"/>
    </source>
</evidence>
<sequence length="1102" mass="122070">MDMSKSDLSDPIGGARDQDAIEDGSGNAQNPVLPLFVQMNLRFQDKDESWREASRWVKFQEDVEDGGKRWSKPYVPSIQLSALMDLKRSLEEGLVALDVEGRNADHIMDELYLILQDDEDPERRSIFEGHQLEELKMILSQRVKLRMKLNLIGKMSSLSTSRPQSLSTSSGLNLKSASPSRQPSREGLNASPPGSPTTGISRQTSMASPMIHPRSYSTSADDKDKDKDKAKKMRSHNLFIKKVPKGAEACIILVATVPFVTKTISFFAKVANPVILEDFCEISSPTRFLGIILGPPGSDQTITDMGKALGTLMSDQIFPLVCYHSKTAEQVITGINTYTQQVTILAPSAWDPKIRLDPPKNLPSLDDRLKQQQSVVSNSISPPPYTSIKNGSSQVGGQDNADGRDSMSNGNGTGGGGDGGHFQDGILNSLVEGQKLTDGSTENQELIRTGRLFGGLILDIKRKLPWFKSDFTDALHIQTVASVIYIYLATITKAITFGGFLGDITAGQQGVLESFLAHALAGGMFCLLGGQPLTVLGCTGPVLIFEKILVDFCNGQGVDYLTFRLWIGLWSTLFCLAIVALDLSAIVRYFTRFTEESFAALIGIIFIVESLKKLYTMSNYFMVNIGFDPDLITVYDESCHCEPSFQGVFSHEFILNATETHQPAMQSLGELLNQTMDKATTLDSKNIPWQQLTVSQCQALQGTLEGHGCPYVADVFFFSVILFFGTFTVAMFLKKFKLTPYFPNKVRSLLSDYAVIIAILVFVGVDVAFDLETPKLIVPTVFRPTRSDIRGWVVPFTREDDPWYLYLGAAIPALLLTILLFMDQQITSVIVNRSEHKLRKGAGYHLDMLVVGIMIGVCSVFGLPWCVAATVLCLGHVDSLKMETETSAPGELPQFLGVREQRVTGVLVFLLTGLSVKLAPILKFIPMPVLYGVLMYMGIASLRGMQFIDRLGLLFMPPKYQPDYSYLRHVPLNKVHLFTLIQIIGLVLLWVIKSTPASLIFPLMVLALVGLRKLMDYFPRIFSQNDLKWLDNLMPDSGKKKKKRNSQSETDNNMDDCPDGLEERKNSNTFVAKRTQNGDAKTVSIDMDGTRERLLNGKESQI</sequence>
<feature type="transmembrane region" description="Helical" evidence="9">
    <location>
        <begin position="516"/>
        <end position="545"/>
    </location>
</feature>
<dbReference type="PANTHER" id="PTHR11453">
    <property type="entry name" value="ANION EXCHANGE PROTEIN"/>
    <property type="match status" value="1"/>
</dbReference>
<dbReference type="GO" id="GO:0008509">
    <property type="term" value="F:monoatomic anion transmembrane transporter activity"/>
    <property type="evidence" value="ECO:0007669"/>
    <property type="project" value="InterPro"/>
</dbReference>
<protein>
    <recommendedName>
        <fullName evidence="9">Anion exchange protein</fullName>
    </recommendedName>
</protein>
<dbReference type="OMA" id="DESCHCE"/>
<evidence type="ECO:0000256" key="10">
    <source>
        <dbReference type="SAM" id="MobiDB-lite"/>
    </source>
</evidence>
<evidence type="ECO:0000313" key="13">
    <source>
        <dbReference type="EMBL" id="TRY71811.1"/>
    </source>
</evidence>